<evidence type="ECO:0000313" key="5">
    <source>
        <dbReference type="Proteomes" id="UP001324115"/>
    </source>
</evidence>
<dbReference type="FunFam" id="1.25.40.10:FF:000470">
    <property type="entry name" value="Pentatricopeptide repeat-containing protein At5g66520"/>
    <property type="match status" value="1"/>
</dbReference>
<evidence type="ECO:0000256" key="2">
    <source>
        <dbReference type="ARBA" id="ARBA00022737"/>
    </source>
</evidence>
<dbReference type="InterPro" id="IPR011990">
    <property type="entry name" value="TPR-like_helical_dom_sf"/>
</dbReference>
<accession>A0AAN7F3W4</accession>
<dbReference type="PANTHER" id="PTHR47926">
    <property type="entry name" value="PENTATRICOPEPTIDE REPEAT-CONTAINING PROTEIN"/>
    <property type="match status" value="1"/>
</dbReference>
<dbReference type="AlphaFoldDB" id="A0AAN7F3W4"/>
<comment type="similarity">
    <text evidence="1">Belongs to the PPR family. PCMP-H subfamily.</text>
</comment>
<dbReference type="NCBIfam" id="TIGR00756">
    <property type="entry name" value="PPR"/>
    <property type="match status" value="7"/>
</dbReference>
<feature type="repeat" description="PPR" evidence="3">
    <location>
        <begin position="101"/>
        <end position="135"/>
    </location>
</feature>
<feature type="repeat" description="PPR" evidence="3">
    <location>
        <begin position="272"/>
        <end position="302"/>
    </location>
</feature>
<feature type="repeat" description="PPR" evidence="3">
    <location>
        <begin position="202"/>
        <end position="236"/>
    </location>
</feature>
<feature type="repeat" description="PPR" evidence="3">
    <location>
        <begin position="334"/>
        <end position="368"/>
    </location>
</feature>
<protein>
    <recommendedName>
        <fullName evidence="6">Pentatricopeptide repeat-containing protein</fullName>
    </recommendedName>
</protein>
<evidence type="ECO:0000313" key="4">
    <source>
        <dbReference type="EMBL" id="KAK4584416.1"/>
    </source>
</evidence>
<dbReference type="Gene3D" id="1.25.40.10">
    <property type="entry name" value="Tetratricopeptide repeat domain"/>
    <property type="match status" value="5"/>
</dbReference>
<feature type="repeat" description="PPR" evidence="3">
    <location>
        <begin position="303"/>
        <end position="333"/>
    </location>
</feature>
<feature type="repeat" description="PPR" evidence="3">
    <location>
        <begin position="435"/>
        <end position="469"/>
    </location>
</feature>
<evidence type="ECO:0000256" key="1">
    <source>
        <dbReference type="ARBA" id="ARBA00006643"/>
    </source>
</evidence>
<gene>
    <name evidence="4" type="ORF">RGQ29_022226</name>
</gene>
<organism evidence="4 5">
    <name type="scientific">Quercus rubra</name>
    <name type="common">Northern red oak</name>
    <name type="synonym">Quercus borealis</name>
    <dbReference type="NCBI Taxonomy" id="3512"/>
    <lineage>
        <taxon>Eukaryota</taxon>
        <taxon>Viridiplantae</taxon>
        <taxon>Streptophyta</taxon>
        <taxon>Embryophyta</taxon>
        <taxon>Tracheophyta</taxon>
        <taxon>Spermatophyta</taxon>
        <taxon>Magnoliopsida</taxon>
        <taxon>eudicotyledons</taxon>
        <taxon>Gunneridae</taxon>
        <taxon>Pentapetalae</taxon>
        <taxon>rosids</taxon>
        <taxon>fabids</taxon>
        <taxon>Fagales</taxon>
        <taxon>Fagaceae</taxon>
        <taxon>Quercus</taxon>
    </lineage>
</organism>
<dbReference type="InterPro" id="IPR046960">
    <property type="entry name" value="PPR_At4g14850-like_plant"/>
</dbReference>
<feature type="repeat" description="PPR" evidence="3">
    <location>
        <begin position="369"/>
        <end position="403"/>
    </location>
</feature>
<dbReference type="FunFam" id="1.25.40.10:FF:000348">
    <property type="entry name" value="Pentatricopeptide repeat-containing protein chloroplastic"/>
    <property type="match status" value="1"/>
</dbReference>
<keyword evidence="5" id="KW-1185">Reference proteome</keyword>
<dbReference type="EMBL" id="JAXUIC010000006">
    <property type="protein sequence ID" value="KAK4584416.1"/>
    <property type="molecule type" value="Genomic_DNA"/>
</dbReference>
<dbReference type="PANTHER" id="PTHR47926:SF528">
    <property type="entry name" value="PENTATRICOPEPTIDE REPEAT-CONTAINING PROTEIN"/>
    <property type="match status" value="1"/>
</dbReference>
<name>A0AAN7F3W4_QUERU</name>
<dbReference type="InterPro" id="IPR002885">
    <property type="entry name" value="PPR_rpt"/>
</dbReference>
<reference evidence="4 5" key="1">
    <citation type="journal article" date="2023" name="G3 (Bethesda)">
        <title>A haplotype-resolved chromosome-scale genome for Quercus rubra L. provides insights into the genetics of adaptive traits for red oak species.</title>
        <authorList>
            <person name="Kapoor B."/>
            <person name="Jenkins J."/>
            <person name="Schmutz J."/>
            <person name="Zhebentyayeva T."/>
            <person name="Kuelheim C."/>
            <person name="Coggeshall M."/>
            <person name="Heim C."/>
            <person name="Lasky J.R."/>
            <person name="Leites L."/>
            <person name="Islam-Faridi N."/>
            <person name="Romero-Severson J."/>
            <person name="DeLeo V.L."/>
            <person name="Lucas S.M."/>
            <person name="Lazic D."/>
            <person name="Gailing O."/>
            <person name="Carlson J."/>
            <person name="Staton M."/>
        </authorList>
    </citation>
    <scope>NUCLEOTIDE SEQUENCE [LARGE SCALE GENOMIC DNA]</scope>
    <source>
        <strain evidence="4">Pseudo-F2</strain>
    </source>
</reference>
<comment type="caution">
    <text evidence="4">The sequence shown here is derived from an EMBL/GenBank/DDBJ whole genome shotgun (WGS) entry which is preliminary data.</text>
</comment>
<dbReference type="GO" id="GO:0003729">
    <property type="term" value="F:mRNA binding"/>
    <property type="evidence" value="ECO:0007669"/>
    <property type="project" value="UniProtKB-ARBA"/>
</dbReference>
<proteinExistence type="inferred from homology"/>
<dbReference type="Pfam" id="PF13041">
    <property type="entry name" value="PPR_2"/>
    <property type="match status" value="4"/>
</dbReference>
<feature type="repeat" description="PPR" evidence="3">
    <location>
        <begin position="404"/>
        <end position="434"/>
    </location>
</feature>
<dbReference type="Pfam" id="PF01535">
    <property type="entry name" value="PPR"/>
    <property type="match status" value="1"/>
</dbReference>
<dbReference type="InterPro" id="IPR046848">
    <property type="entry name" value="E_motif"/>
</dbReference>
<dbReference type="PROSITE" id="PS51375">
    <property type="entry name" value="PPR"/>
    <property type="match status" value="8"/>
</dbReference>
<dbReference type="Pfam" id="PF20431">
    <property type="entry name" value="E_motif"/>
    <property type="match status" value="1"/>
</dbReference>
<keyword evidence="2" id="KW-0677">Repeat</keyword>
<dbReference type="GO" id="GO:0009451">
    <property type="term" value="P:RNA modification"/>
    <property type="evidence" value="ECO:0007669"/>
    <property type="project" value="InterPro"/>
</dbReference>
<sequence length="665" mass="74750">MSFTLKYWTVGSRLKNSLFYFHTLSPTFTHKFKSPTHQNLHQLLEKCSSMRELKLLHAQIILHALSNENLTLGKLVSFCALADTGDIEYARLVFDKMTEPNKFMYNSLIRGYSNGDDPIKAILLYRKMIGSGLSPNEFTFPFLLKACTRRLAYWEAVIVHGQAIKLGIGYQVCVQNALINVYIVCGSSQCARQLFDEISDRTLVSWNLMIGGYSKTGCCKEAFLLFRDMRELGVELDEFTLVSLLSVCSQVGDLDMGRCVHLYIEITGIKVDLIVRNALVDMYAKCGHLHSAKMVFDQMPDKNVVSWTSMVNAYAKHGLTESAQQIFDSMPVKNVVSWNSMISAYVREGSCTEALDLFRKMCDLSVVPDEATLVSVLSACSQIGDLVMGMEIHDYMCSNNLIPSVSLFNSLIDMYAKCGSLRIAMDIFYKMPEQNLVSWNVMIGALALHGCGLEAIDLFENMQTYGVWPDVITFTGLLSACSHSGLVELGRFYFDKMSSVYGLSHEIEHYACMVDLLGRGGLLKEAIWLIGGMPMKPDVVVWGALLGACRTYGNIEVGKQILKQLLEMEPNSSGLYVLLSNIYSEAERWEDVKKIRKLMNYHGIKKCRAISFIEIDSCVNEFLVDDKRHEISSSIHSILDQLTDHLKSSGYSRNLSSAYLDVEEI</sequence>
<evidence type="ECO:0000256" key="3">
    <source>
        <dbReference type="PROSITE-ProRule" id="PRU00708"/>
    </source>
</evidence>
<dbReference type="FunFam" id="1.25.40.10:FF:000690">
    <property type="entry name" value="Pentatricopeptide repeat-containing protein"/>
    <property type="match status" value="1"/>
</dbReference>
<evidence type="ECO:0008006" key="6">
    <source>
        <dbReference type="Google" id="ProtNLM"/>
    </source>
</evidence>
<dbReference type="Proteomes" id="UP001324115">
    <property type="component" value="Unassembled WGS sequence"/>
</dbReference>